<organism evidence="3 4">
    <name type="scientific">Kitasatospora cheerisanensis KCTC 2395</name>
    <dbReference type="NCBI Taxonomy" id="1348663"/>
    <lineage>
        <taxon>Bacteria</taxon>
        <taxon>Bacillati</taxon>
        <taxon>Actinomycetota</taxon>
        <taxon>Actinomycetes</taxon>
        <taxon>Kitasatosporales</taxon>
        <taxon>Streptomycetaceae</taxon>
        <taxon>Kitasatospora</taxon>
    </lineage>
</organism>
<dbReference type="eggNOG" id="COG0189">
    <property type="taxonomic scope" value="Bacteria"/>
</dbReference>
<evidence type="ECO:0000313" key="4">
    <source>
        <dbReference type="Proteomes" id="UP000027178"/>
    </source>
</evidence>
<comment type="caution">
    <text evidence="3">The sequence shown here is derived from an EMBL/GenBank/DDBJ whole genome shotgun (WGS) entry which is preliminary data.</text>
</comment>
<accession>A0A066Z1B9</accession>
<evidence type="ECO:0000313" key="3">
    <source>
        <dbReference type="EMBL" id="KDN87277.1"/>
    </source>
</evidence>
<feature type="compositionally biased region" description="Low complexity" evidence="1">
    <location>
        <begin position="249"/>
        <end position="263"/>
    </location>
</feature>
<dbReference type="AlphaFoldDB" id="A0A066Z1B9"/>
<evidence type="ECO:0000256" key="1">
    <source>
        <dbReference type="SAM" id="MobiDB-lite"/>
    </source>
</evidence>
<feature type="domain" description="ATP-grasp fold RimK-type" evidence="2">
    <location>
        <begin position="103"/>
        <end position="231"/>
    </location>
</feature>
<gene>
    <name evidence="3" type="ORF">KCH_09580</name>
</gene>
<protein>
    <recommendedName>
        <fullName evidence="2">ATP-grasp fold RimK-type domain-containing protein</fullName>
    </recommendedName>
</protein>
<dbReference type="PANTHER" id="PTHR21621">
    <property type="entry name" value="RIBOSOMAL PROTEIN S6 MODIFICATION PROTEIN"/>
    <property type="match status" value="1"/>
</dbReference>
<sequence length="274" mass="29382">MTALRIAVLARDPDHPLLADTRRLLHRQGHLTVDAGQDADLLLLKARTADALRVARRHERAGTPVLNSADATAFCQDRAAMERRARGAGLPFAATVAEGVLGRLAWHGPVVVKSRRSRREDLVARADTAEQFRALAAQWPEEPVLTQHPVAGDGWDRKLWVVDGRVFAEQRRSELHPGGPARRPWTPGPEEHALALAAGPAFGLDVYGIDLLPGPDGPIAVDVNAFPGIRHQAGAPEALAALAVRTAQAGRAAGPGLRGTNRPRPGRGGRRLQP</sequence>
<dbReference type="GO" id="GO:0018169">
    <property type="term" value="F:ribosomal S6-glutamic acid ligase activity"/>
    <property type="evidence" value="ECO:0007669"/>
    <property type="project" value="TreeGrafter"/>
</dbReference>
<dbReference type="SUPFAM" id="SSF56059">
    <property type="entry name" value="Glutathione synthetase ATP-binding domain-like"/>
    <property type="match status" value="1"/>
</dbReference>
<dbReference type="GO" id="GO:0009432">
    <property type="term" value="P:SOS response"/>
    <property type="evidence" value="ECO:0007669"/>
    <property type="project" value="TreeGrafter"/>
</dbReference>
<dbReference type="InterPro" id="IPR013651">
    <property type="entry name" value="ATP-grasp_RimK-type"/>
</dbReference>
<dbReference type="RefSeq" id="WP_341865341.1">
    <property type="nucleotide sequence ID" value="NZ_KK853997.1"/>
</dbReference>
<proteinExistence type="predicted"/>
<evidence type="ECO:0000259" key="2">
    <source>
        <dbReference type="Pfam" id="PF08443"/>
    </source>
</evidence>
<dbReference type="EMBL" id="JNBY01000042">
    <property type="protein sequence ID" value="KDN87277.1"/>
    <property type="molecule type" value="Genomic_DNA"/>
</dbReference>
<dbReference type="Proteomes" id="UP000027178">
    <property type="component" value="Unassembled WGS sequence"/>
</dbReference>
<dbReference type="PANTHER" id="PTHR21621:SF0">
    <property type="entry name" value="BETA-CITRYLGLUTAMATE SYNTHASE B-RELATED"/>
    <property type="match status" value="1"/>
</dbReference>
<dbReference type="PATRIC" id="fig|1348663.4.peg.912"/>
<feature type="compositionally biased region" description="Basic residues" evidence="1">
    <location>
        <begin position="264"/>
        <end position="274"/>
    </location>
</feature>
<dbReference type="Pfam" id="PF08443">
    <property type="entry name" value="RimK"/>
    <property type="match status" value="1"/>
</dbReference>
<feature type="region of interest" description="Disordered" evidence="1">
    <location>
        <begin position="249"/>
        <end position="274"/>
    </location>
</feature>
<keyword evidence="4" id="KW-1185">Reference proteome</keyword>
<name>A0A066Z1B9_9ACTN</name>
<dbReference type="HOGENOM" id="CLU_088588_0_0_11"/>
<dbReference type="GO" id="GO:0005737">
    <property type="term" value="C:cytoplasm"/>
    <property type="evidence" value="ECO:0007669"/>
    <property type="project" value="TreeGrafter"/>
</dbReference>
<reference evidence="3 4" key="1">
    <citation type="submission" date="2014-05" db="EMBL/GenBank/DDBJ databases">
        <title>Draft Genome Sequence of Kitasatospora cheerisanensis KCTC 2395.</title>
        <authorList>
            <person name="Nam D.H."/>
        </authorList>
    </citation>
    <scope>NUCLEOTIDE SEQUENCE [LARGE SCALE GENOMIC DNA]</scope>
    <source>
        <strain evidence="3 4">KCTC 2395</strain>
    </source>
</reference>
<dbReference type="Gene3D" id="3.30.470.20">
    <property type="entry name" value="ATP-grasp fold, B domain"/>
    <property type="match status" value="1"/>
</dbReference>